<dbReference type="AlphaFoldDB" id="A0A4U0WH18"/>
<dbReference type="SUPFAM" id="SSF56024">
    <property type="entry name" value="Phospholipase D/nuclease"/>
    <property type="match status" value="2"/>
</dbReference>
<feature type="domain" description="PLD phosphodiesterase" evidence="3">
    <location>
        <begin position="290"/>
        <end position="317"/>
    </location>
</feature>
<evidence type="ECO:0000313" key="5">
    <source>
        <dbReference type="Proteomes" id="UP000308768"/>
    </source>
</evidence>
<dbReference type="InterPro" id="IPR025202">
    <property type="entry name" value="PLD-like_dom"/>
</dbReference>
<evidence type="ECO:0000259" key="3">
    <source>
        <dbReference type="PROSITE" id="PS50035"/>
    </source>
</evidence>
<dbReference type="STRING" id="331657.A0A4U0WH18"/>
<organism evidence="4 5">
    <name type="scientific">Cryomyces minteri</name>
    <dbReference type="NCBI Taxonomy" id="331657"/>
    <lineage>
        <taxon>Eukaryota</taxon>
        <taxon>Fungi</taxon>
        <taxon>Dikarya</taxon>
        <taxon>Ascomycota</taxon>
        <taxon>Pezizomycotina</taxon>
        <taxon>Dothideomycetes</taxon>
        <taxon>Dothideomycetes incertae sedis</taxon>
        <taxon>Cryomyces</taxon>
    </lineage>
</organism>
<feature type="transmembrane region" description="Helical" evidence="2">
    <location>
        <begin position="32"/>
        <end position="55"/>
    </location>
</feature>
<keyword evidence="5" id="KW-1185">Reference proteome</keyword>
<dbReference type="GO" id="GO:0030572">
    <property type="term" value="F:phosphatidyltransferase activity"/>
    <property type="evidence" value="ECO:0007669"/>
    <property type="project" value="UniProtKB-ARBA"/>
</dbReference>
<comment type="caution">
    <text evidence="4">The sequence shown here is derived from an EMBL/GenBank/DDBJ whole genome shotgun (WGS) entry which is preliminary data.</text>
</comment>
<name>A0A4U0WH18_9PEZI</name>
<evidence type="ECO:0000313" key="4">
    <source>
        <dbReference type="EMBL" id="TKA62220.1"/>
    </source>
</evidence>
<keyword evidence="2" id="KW-1133">Transmembrane helix</keyword>
<dbReference type="PANTHER" id="PTHR21248">
    <property type="entry name" value="CARDIOLIPIN SYNTHASE"/>
    <property type="match status" value="1"/>
</dbReference>
<dbReference type="PROSITE" id="PS50035">
    <property type="entry name" value="PLD"/>
    <property type="match status" value="1"/>
</dbReference>
<dbReference type="Pfam" id="PF13091">
    <property type="entry name" value="PLDc_2"/>
    <property type="match status" value="2"/>
</dbReference>
<dbReference type="Gene3D" id="3.30.870.10">
    <property type="entry name" value="Endonuclease Chain A"/>
    <property type="match status" value="2"/>
</dbReference>
<dbReference type="GO" id="GO:0032049">
    <property type="term" value="P:cardiolipin biosynthetic process"/>
    <property type="evidence" value="ECO:0007669"/>
    <property type="project" value="UniProtKB-ARBA"/>
</dbReference>
<keyword evidence="2" id="KW-0472">Membrane</keyword>
<dbReference type="OrthoDB" id="9997422at2759"/>
<evidence type="ECO:0000256" key="2">
    <source>
        <dbReference type="SAM" id="Phobius"/>
    </source>
</evidence>
<feature type="region of interest" description="Disordered" evidence="1">
    <location>
        <begin position="106"/>
        <end position="126"/>
    </location>
</feature>
<evidence type="ECO:0000256" key="1">
    <source>
        <dbReference type="SAM" id="MobiDB-lite"/>
    </source>
</evidence>
<gene>
    <name evidence="4" type="ORF">B0A49_10013</name>
</gene>
<dbReference type="InterPro" id="IPR001736">
    <property type="entry name" value="PLipase_D/transphosphatidylase"/>
</dbReference>
<protein>
    <recommendedName>
        <fullName evidence="3">PLD phosphodiesterase domain-containing protein</fullName>
    </recommendedName>
</protein>
<proteinExistence type="predicted"/>
<dbReference type="Proteomes" id="UP000308768">
    <property type="component" value="Unassembled WGS sequence"/>
</dbReference>
<sequence length="707" mass="77851">MDAGTGAVCYNTYASPSVMSDAPDLLPTQSSLIGPIFFTALLALLILLALTVQYYRLHLNVKRVKMVHRISDRVYNLCRSPESVSSLLAADPTLSPGEAAKKLYGSEGVSVTESKPPRERTPATPEDLERAYQCGQFGPTRPSELFLRVFHDSLCPLEHDALMGCCSPSLVGSCGVLPLTIIGPLPDICRHMSNLIARADREVFLATNYWMDSDASRLITDALKELSRRAGERGQKAVVKIMYDRGNAKQVLDNHQSVSEQEYTGKAIRLPSTQEAPHLDMEVLNYHRPMLGTFHSKFMVVDRRIAVISSNNIQDNDNLEMMTHLEGPIVDSFYDTSLISWHNALKPPLPSYNTPAREGGLPTFNQPSFHGLFDNNGRLHVPETGDARNLSQIVQDGASQRLPIHIGGDPHYDPDIASEVTRMQSVLSPTASESHMNVVTRHLNQATHQSREGSAPECSPEDEMTPYIPHSVHALFPMALVNRKPWGAPNHACVYTPQNEAWLSAIRNATSSVFIQTPDLNAAPLVPALADAVRRGIAVTYYVCLGYNDSGELLPFQGGTNEMVAAKLYASLAPAERPNLHVHYYVGKDQSRPIHNKFKSRSCHIKLLIADAHVGIQGNGNQDTQSWFHSQEVNVMIDSAEVCAQWLEGIRRNQNTHQYGEASQEDGLWRDAEGRQAEGAIGKDPGRFSWAKGVVGAVQRVRGAGGF</sequence>
<keyword evidence="2" id="KW-0812">Transmembrane</keyword>
<dbReference type="SMART" id="SM00155">
    <property type="entry name" value="PLDc"/>
    <property type="match status" value="1"/>
</dbReference>
<dbReference type="CDD" id="cd00138">
    <property type="entry name" value="PLDc_SF"/>
    <property type="match status" value="2"/>
</dbReference>
<accession>A0A4U0WH18</accession>
<dbReference type="PANTHER" id="PTHR21248:SF22">
    <property type="entry name" value="PHOSPHOLIPASE D"/>
    <property type="match status" value="1"/>
</dbReference>
<dbReference type="EMBL" id="NAJN01001602">
    <property type="protein sequence ID" value="TKA62220.1"/>
    <property type="molecule type" value="Genomic_DNA"/>
</dbReference>
<reference evidence="4 5" key="1">
    <citation type="submission" date="2017-03" db="EMBL/GenBank/DDBJ databases">
        <title>Genomes of endolithic fungi from Antarctica.</title>
        <authorList>
            <person name="Coleine C."/>
            <person name="Masonjones S."/>
            <person name="Stajich J.E."/>
        </authorList>
    </citation>
    <scope>NUCLEOTIDE SEQUENCE [LARGE SCALE GENOMIC DNA]</scope>
    <source>
        <strain evidence="4 5">CCFEE 5187</strain>
    </source>
</reference>